<comment type="similarity">
    <text evidence="2">Belongs to the class-I pyridoxal-phosphate-dependent aminotransferase family.</text>
</comment>
<evidence type="ECO:0000313" key="8">
    <source>
        <dbReference type="Proteomes" id="UP000063234"/>
    </source>
</evidence>
<dbReference type="InterPro" id="IPR050596">
    <property type="entry name" value="AspAT/PAT-like"/>
</dbReference>
<organism evidence="7 8">
    <name type="scientific">Thermosulfidibacter takaii (strain DSM 17441 / JCM 13301 / NBRC 103674 / ABI70S6)</name>
    <dbReference type="NCBI Taxonomy" id="1298851"/>
    <lineage>
        <taxon>Bacteria</taxon>
        <taxon>Pseudomonadati</taxon>
        <taxon>Thermosulfidibacterota</taxon>
        <taxon>Thermosulfidibacteria</taxon>
        <taxon>Thermosulfidibacterales</taxon>
        <taxon>Thermosulfidibacteraceae</taxon>
    </lineage>
</organism>
<dbReference type="SUPFAM" id="SSF53383">
    <property type="entry name" value="PLP-dependent transferases"/>
    <property type="match status" value="1"/>
</dbReference>
<evidence type="ECO:0000256" key="2">
    <source>
        <dbReference type="ARBA" id="ARBA00007441"/>
    </source>
</evidence>
<accession>A0A0S3QVC0</accession>
<dbReference type="Gene3D" id="3.40.640.10">
    <property type="entry name" value="Type I PLP-dependent aspartate aminotransferase-like (Major domain)"/>
    <property type="match status" value="1"/>
</dbReference>
<gene>
    <name evidence="7" type="ORF">TST_1487</name>
</gene>
<protein>
    <submittedName>
        <fullName evidence="7">Aspartate aminotransferase</fullName>
        <ecNumber evidence="7">2.6.1.1</ecNumber>
    </submittedName>
</protein>
<name>A0A0S3QVC0_THET7</name>
<keyword evidence="3 7" id="KW-0032">Aminotransferase</keyword>
<dbReference type="InterPro" id="IPR015424">
    <property type="entry name" value="PyrdxlP-dep_Trfase"/>
</dbReference>
<keyword evidence="8" id="KW-1185">Reference proteome</keyword>
<dbReference type="InterPro" id="IPR015421">
    <property type="entry name" value="PyrdxlP-dep_Trfase_major"/>
</dbReference>
<keyword evidence="5" id="KW-0663">Pyridoxal phosphate</keyword>
<dbReference type="OrthoDB" id="9803354at2"/>
<sequence>MEVKLAKRVTLIKPSPTLTITAKAKAMKAQGVDVVGFGAGEPDFDTPENIKEAAIKALKEGFTKYTPVPGIDELKEAIIAKYEKEQGLKYDKSEVIVSCGAKHSLYNIAMALYEEGDEVIVPAPYWVTYPDQAVLAGAKPVFIYTKEENEFKVQPEELEEAITERTKAIILNYPCNPTGATYTKEELEKLAEVILKKNPNCWIISDEVYEKIIYDGREHVSIATVSPEVKERTLVVNAVSKTYSMTGWRIGWVCGNKEVVAAMSKLQSQSTSNPTSIAQKAAVEALMGPQDAVAEMVKAFKERRDYIVDRLNSMPGVSCFKPHGAFYVFPNFSGVYGKSYKGKTIKNSLDFADYLLEEYKVAIVPGVAFGDDNCARLSYATSMENIKKGLDRIEEAIKNLE</sequence>
<reference evidence="8" key="1">
    <citation type="journal article" date="2018" name="Science">
        <title>A primordial and reversible TCA cycle in a facultatively chemolithoautotrophic thermophile.</title>
        <authorList>
            <person name="Nunoura T."/>
            <person name="Chikaraishi Y."/>
            <person name="Izaki R."/>
            <person name="Suwa T."/>
            <person name="Sato T."/>
            <person name="Harada T."/>
            <person name="Mori K."/>
            <person name="Kato Y."/>
            <person name="Miyazaki M."/>
            <person name="Shimamura S."/>
            <person name="Yanagawa K."/>
            <person name="Shuto A."/>
            <person name="Ohkouchi N."/>
            <person name="Fujita N."/>
            <person name="Takaki Y."/>
            <person name="Atomi H."/>
            <person name="Takai K."/>
        </authorList>
    </citation>
    <scope>NUCLEOTIDE SEQUENCE [LARGE SCALE GENOMIC DNA]</scope>
    <source>
        <strain evidence="8">DSM 17441 / JCM 13301 / NBRC 103674 / ABI70S6</strain>
    </source>
</reference>
<evidence type="ECO:0000259" key="6">
    <source>
        <dbReference type="Pfam" id="PF00155"/>
    </source>
</evidence>
<comment type="cofactor">
    <cofactor evidence="1">
        <name>pyridoxal 5'-phosphate</name>
        <dbReference type="ChEBI" id="CHEBI:597326"/>
    </cofactor>
</comment>
<dbReference type="PANTHER" id="PTHR46383">
    <property type="entry name" value="ASPARTATE AMINOTRANSFERASE"/>
    <property type="match status" value="1"/>
</dbReference>
<dbReference type="GO" id="GO:0004069">
    <property type="term" value="F:L-aspartate:2-oxoglutarate aminotransferase activity"/>
    <property type="evidence" value="ECO:0007669"/>
    <property type="project" value="UniProtKB-EC"/>
</dbReference>
<dbReference type="AlphaFoldDB" id="A0A0S3QVC0"/>
<dbReference type="InterPro" id="IPR004839">
    <property type="entry name" value="Aminotransferase_I/II_large"/>
</dbReference>
<dbReference type="PANTHER" id="PTHR46383:SF1">
    <property type="entry name" value="ASPARTATE AMINOTRANSFERASE"/>
    <property type="match status" value="1"/>
</dbReference>
<dbReference type="Pfam" id="PF00155">
    <property type="entry name" value="Aminotran_1_2"/>
    <property type="match status" value="1"/>
</dbReference>
<dbReference type="InterPro" id="IPR015422">
    <property type="entry name" value="PyrdxlP-dep_Trfase_small"/>
</dbReference>
<dbReference type="STRING" id="1298851.TST_1487"/>
<evidence type="ECO:0000256" key="5">
    <source>
        <dbReference type="ARBA" id="ARBA00022898"/>
    </source>
</evidence>
<dbReference type="CDD" id="cd00609">
    <property type="entry name" value="AAT_like"/>
    <property type="match status" value="1"/>
</dbReference>
<dbReference type="Gene3D" id="3.90.1150.10">
    <property type="entry name" value="Aspartate Aminotransferase, domain 1"/>
    <property type="match status" value="1"/>
</dbReference>
<feature type="domain" description="Aminotransferase class I/classII large" evidence="6">
    <location>
        <begin position="33"/>
        <end position="393"/>
    </location>
</feature>
<dbReference type="KEGG" id="ttk:TST_1487"/>
<dbReference type="EMBL" id="AP013035">
    <property type="protein sequence ID" value="BAT72273.1"/>
    <property type="molecule type" value="Genomic_DNA"/>
</dbReference>
<keyword evidence="4 7" id="KW-0808">Transferase</keyword>
<dbReference type="PATRIC" id="fig|1298851.3.peg.1562"/>
<evidence type="ECO:0000256" key="1">
    <source>
        <dbReference type="ARBA" id="ARBA00001933"/>
    </source>
</evidence>
<dbReference type="Proteomes" id="UP000063234">
    <property type="component" value="Chromosome"/>
</dbReference>
<dbReference type="EC" id="2.6.1.1" evidence="7"/>
<dbReference type="PRINTS" id="PR00753">
    <property type="entry name" value="ACCSYNTHASE"/>
</dbReference>
<dbReference type="RefSeq" id="WP_068550299.1">
    <property type="nucleotide sequence ID" value="NZ_AP013035.1"/>
</dbReference>
<dbReference type="GO" id="GO:0006520">
    <property type="term" value="P:amino acid metabolic process"/>
    <property type="evidence" value="ECO:0007669"/>
    <property type="project" value="InterPro"/>
</dbReference>
<evidence type="ECO:0000313" key="7">
    <source>
        <dbReference type="EMBL" id="BAT72273.1"/>
    </source>
</evidence>
<dbReference type="FunFam" id="3.40.640.10:FF:000033">
    <property type="entry name" value="Aspartate aminotransferase"/>
    <property type="match status" value="1"/>
</dbReference>
<proteinExistence type="inferred from homology"/>
<dbReference type="GO" id="GO:0030170">
    <property type="term" value="F:pyridoxal phosphate binding"/>
    <property type="evidence" value="ECO:0007669"/>
    <property type="project" value="InterPro"/>
</dbReference>
<evidence type="ECO:0000256" key="4">
    <source>
        <dbReference type="ARBA" id="ARBA00022679"/>
    </source>
</evidence>
<evidence type="ECO:0000256" key="3">
    <source>
        <dbReference type="ARBA" id="ARBA00022576"/>
    </source>
</evidence>